<reference evidence="1" key="1">
    <citation type="submission" date="2021-01" db="EMBL/GenBank/DDBJ databases">
        <authorList>
            <consortium name="Genoscope - CEA"/>
            <person name="William W."/>
        </authorList>
    </citation>
    <scope>NUCLEOTIDE SEQUENCE</scope>
</reference>
<accession>A0A8S1RQG4</accession>
<evidence type="ECO:0000313" key="1">
    <source>
        <dbReference type="EMBL" id="CAD8129747.1"/>
    </source>
</evidence>
<dbReference type="EMBL" id="CAJJDN010000242">
    <property type="protein sequence ID" value="CAD8129747.1"/>
    <property type="molecule type" value="Genomic_DNA"/>
</dbReference>
<dbReference type="SMART" id="SM00639">
    <property type="entry name" value="PSA"/>
    <property type="match status" value="4"/>
</dbReference>
<dbReference type="Proteomes" id="UP000692954">
    <property type="component" value="Unassembled WGS sequence"/>
</dbReference>
<sequence>MQYWFIRFYYLYMDIKFMSLIRLQCHNYQSNCIVASSFQGCMNRPSNLVCSQSPINDMYDTHQECQVWNPNCTISDYADSVGCQQEQTLCSNYTTKNQCKIILDSSYPYPNPQSYCYWDYITSSCKSAYQNSLYQSDQRIIGELTHNDCENFMKICTINNNLTKTCVSLQDDCACILNKYQQPCYCDKFQNKCLNQQCNQNVEAQTEAECFKQKREYLCQLIYDKNGVSEIGCEDRVRTCSDIKYQKICNKTITIQNERCYYYNNKCNVIVDENQCQLITDASSNEECQFYHQFCLLQQSGKGCYDVKECKNLMNTNCNSNIIYNNNKCLYYGNECRQNLFCDKLFTSLSSCDNVKTLIYYAAINILDLNQNVYLKNVQYQIQQIILQINMKHVKNIHQCVHIILVLIQQQNFVCKFQIVMIQPHKH</sequence>
<dbReference type="Pfam" id="PF01508">
    <property type="entry name" value="Paramecium_SA"/>
    <property type="match status" value="2"/>
</dbReference>
<name>A0A8S1RQG4_9CILI</name>
<proteinExistence type="predicted"/>
<dbReference type="AlphaFoldDB" id="A0A8S1RQG4"/>
<evidence type="ECO:0000313" key="2">
    <source>
        <dbReference type="Proteomes" id="UP000692954"/>
    </source>
</evidence>
<comment type="caution">
    <text evidence="1">The sequence shown here is derived from an EMBL/GenBank/DDBJ whole genome shotgun (WGS) entry which is preliminary data.</text>
</comment>
<organism evidence="1 2">
    <name type="scientific">Paramecium sonneborni</name>
    <dbReference type="NCBI Taxonomy" id="65129"/>
    <lineage>
        <taxon>Eukaryota</taxon>
        <taxon>Sar</taxon>
        <taxon>Alveolata</taxon>
        <taxon>Ciliophora</taxon>
        <taxon>Intramacronucleata</taxon>
        <taxon>Oligohymenophorea</taxon>
        <taxon>Peniculida</taxon>
        <taxon>Parameciidae</taxon>
        <taxon>Paramecium</taxon>
    </lineage>
</organism>
<gene>
    <name evidence="1" type="ORF">PSON_ATCC_30995.1.T2420005</name>
</gene>
<protein>
    <submittedName>
        <fullName evidence="1">Uncharacterized protein</fullName>
    </submittedName>
</protein>
<keyword evidence="2" id="KW-1185">Reference proteome</keyword>
<dbReference type="InterPro" id="IPR002895">
    <property type="entry name" value="Paramecium_SA"/>
</dbReference>